<proteinExistence type="predicted"/>
<name>A0A9N9CGU8_9GLOM</name>
<accession>A0A9N9CGU8</accession>
<dbReference type="Proteomes" id="UP000789739">
    <property type="component" value="Unassembled WGS sequence"/>
</dbReference>
<keyword evidence="4" id="KW-1185">Reference proteome</keyword>
<dbReference type="EMBL" id="CAJVPI010001183">
    <property type="protein sequence ID" value="CAG8599356.1"/>
    <property type="molecule type" value="Genomic_DNA"/>
</dbReference>
<dbReference type="SUPFAM" id="SSF54695">
    <property type="entry name" value="POZ domain"/>
    <property type="match status" value="1"/>
</dbReference>
<evidence type="ECO:0000259" key="1">
    <source>
        <dbReference type="PROSITE" id="PS50097"/>
    </source>
</evidence>
<dbReference type="Gene3D" id="3.30.710.10">
    <property type="entry name" value="Potassium Channel Kv1.1, Chain A"/>
    <property type="match status" value="1"/>
</dbReference>
<evidence type="ECO:0000259" key="2">
    <source>
        <dbReference type="PROSITE" id="PS51886"/>
    </source>
</evidence>
<dbReference type="PROSITE" id="PS51886">
    <property type="entry name" value="TLDC"/>
    <property type="match status" value="1"/>
</dbReference>
<dbReference type="PANTHER" id="PTHR24410:SF23">
    <property type="entry name" value="BTB DOMAIN-CONTAINING PROTEIN-RELATED"/>
    <property type="match status" value="1"/>
</dbReference>
<dbReference type="PANTHER" id="PTHR24410">
    <property type="entry name" value="HL07962P-RELATED"/>
    <property type="match status" value="1"/>
</dbReference>
<dbReference type="Pfam" id="PF07534">
    <property type="entry name" value="TLD"/>
    <property type="match status" value="1"/>
</dbReference>
<sequence>MSTDFHAQFFADFSKLLESSKDYDLVLYAGEGPARKQFNVHKLILSIRSDYFQAALSSNWLKKQGDYYVFEKANIEGDVFEILLRYFYTGKVNVNAVREEKLLELLYACDELGLTELLPFIQDHFITKKSKYICDNAGYVYKSIFRFTSCEQLKDVCLRAIILDPTKLFFSSAYLELDVATIVPILKKKLSIKEVELWKHIICWGRAQHRNLNRDHSKWSEEDIKLMAESVKPLIEHVNFLSMTSKEYYDEVRPYRKILPKELRDQIKKCIMVPARLEKSLLTQKRTKIFESQLIDLSVVPAIASWIDDRDEHYTLVNLPYAFKLIYRGKKAGFKDYKFFSACSEKSSTVIIGKVKGFPCVFGAYNFYSWKTSPPKVSAKSFIFELPNGNSARGASVGRRKSHRNMYYYRSPAGISLCPAFTINGQMWNSTYENCQYDLRFRVKSGLIEDFEVFEVIKLDPSIFR</sequence>
<organism evidence="3 4">
    <name type="scientific">Paraglomus brasilianum</name>
    <dbReference type="NCBI Taxonomy" id="144538"/>
    <lineage>
        <taxon>Eukaryota</taxon>
        <taxon>Fungi</taxon>
        <taxon>Fungi incertae sedis</taxon>
        <taxon>Mucoromycota</taxon>
        <taxon>Glomeromycotina</taxon>
        <taxon>Glomeromycetes</taxon>
        <taxon>Paraglomerales</taxon>
        <taxon>Paraglomeraceae</taxon>
        <taxon>Paraglomus</taxon>
    </lineage>
</organism>
<reference evidence="3" key="1">
    <citation type="submission" date="2021-06" db="EMBL/GenBank/DDBJ databases">
        <authorList>
            <person name="Kallberg Y."/>
            <person name="Tangrot J."/>
            <person name="Rosling A."/>
        </authorList>
    </citation>
    <scope>NUCLEOTIDE SEQUENCE</scope>
    <source>
        <strain evidence="3">BR232B</strain>
    </source>
</reference>
<dbReference type="SMART" id="SM00225">
    <property type="entry name" value="BTB"/>
    <property type="match status" value="1"/>
</dbReference>
<protein>
    <submittedName>
        <fullName evidence="3">2359_t:CDS:1</fullName>
    </submittedName>
</protein>
<dbReference type="CDD" id="cd18186">
    <property type="entry name" value="BTB_POZ_ZBTB_KLHL-like"/>
    <property type="match status" value="1"/>
</dbReference>
<dbReference type="InterPro" id="IPR000210">
    <property type="entry name" value="BTB/POZ_dom"/>
</dbReference>
<evidence type="ECO:0000313" key="3">
    <source>
        <dbReference type="EMBL" id="CAG8599356.1"/>
    </source>
</evidence>
<dbReference type="OrthoDB" id="5948799at2759"/>
<dbReference type="AlphaFoldDB" id="A0A9N9CGU8"/>
<comment type="caution">
    <text evidence="3">The sequence shown here is derived from an EMBL/GenBank/DDBJ whole genome shotgun (WGS) entry which is preliminary data.</text>
</comment>
<dbReference type="PROSITE" id="PS50097">
    <property type="entry name" value="BTB"/>
    <property type="match status" value="1"/>
</dbReference>
<feature type="domain" description="TLDc" evidence="2">
    <location>
        <begin position="293"/>
        <end position="465"/>
    </location>
</feature>
<gene>
    <name evidence="3" type="ORF">PBRASI_LOCUS7553</name>
</gene>
<dbReference type="InterPro" id="IPR051481">
    <property type="entry name" value="BTB-POZ/Galectin-3-binding"/>
</dbReference>
<dbReference type="InterPro" id="IPR006571">
    <property type="entry name" value="TLDc_dom"/>
</dbReference>
<dbReference type="InterPro" id="IPR011333">
    <property type="entry name" value="SKP1/BTB/POZ_sf"/>
</dbReference>
<feature type="domain" description="BTB" evidence="1">
    <location>
        <begin position="23"/>
        <end position="96"/>
    </location>
</feature>
<dbReference type="Pfam" id="PF00651">
    <property type="entry name" value="BTB"/>
    <property type="match status" value="1"/>
</dbReference>
<evidence type="ECO:0000313" key="4">
    <source>
        <dbReference type="Proteomes" id="UP000789739"/>
    </source>
</evidence>